<feature type="transmembrane region" description="Helical" evidence="7">
    <location>
        <begin position="728"/>
        <end position="752"/>
    </location>
</feature>
<feature type="transmembrane region" description="Helical" evidence="7">
    <location>
        <begin position="444"/>
        <end position="465"/>
    </location>
</feature>
<evidence type="ECO:0008006" key="10">
    <source>
        <dbReference type="Google" id="ProtNLM"/>
    </source>
</evidence>
<feature type="region of interest" description="Disordered" evidence="6">
    <location>
        <begin position="1"/>
        <end position="42"/>
    </location>
</feature>
<dbReference type="Pfam" id="PF02535">
    <property type="entry name" value="Zip"/>
    <property type="match status" value="1"/>
</dbReference>
<dbReference type="EnsemblMetazoa" id="G3744.1">
    <property type="protein sequence ID" value="G3744.1:cds"/>
    <property type="gene ID" value="G3744"/>
</dbReference>
<sequence length="760" mass="85167">MGEAGTDNDGSRTMKGKSQKLTGKGNKQKAAVKSKDGELLKSKEGRFARWKEHFKKVLNKEISESPPQEEQEQRTEKEARYFCRDTLNTRRKSCIDGAQKEESPWSRSDNCRNVEIRLSPDQPKLKFTKYGKRRKKDPADDCAVALGWTPEGRRTLGRPRTSWRRMVEVERNKAGWNSLTSTQRAERLQTATCGRQIFMPCARPRTERFKQHAGKQTDVGLFFRTRSFEMKKILGYQYFLLLLIIWISASNSNQICVSNQTVSFVNQFLNIHGNGSQISKQTLEKIFTDFTGQKNFYDECQKSVDKSCAINKCLSMDDILHLHGYVGTSAISHQGLVDISPALLHNHKKCQPFMKGDHESSEVFRHKKPSVTASWGFGFLFVTIINICSLAGAVVLPFMKKKFYVKILIFMVALAVGSLAGSGLLVLIPEAFGFLQDPAGNHDYLWKALTVGGGVYLFFLIERILKIVLQVRKRKPARAHYSDAQTDSNEFDKPFLPEREKDADGSNTYVVHNKSSGATIKTQTPTTDRQKYSDTSTLPTDSLKHSTESRQELKASFFQGSQDTLCTLSKDKDSKVENGSSSSEDEPVIIQQERGEVKTIAWMIIFGDGLHNFLDGLSIGAAFTDSIFAGMSISLAVICEELPHELGDFAILLNSGMTVKKALMYNFLSACMCYLGLVLGLIVGANTTAHTWIFAIAGGMFLYISLVDMMPEMNSAAENEEYRKMFGTAWIFVVQNVGMLFGFGVIFIMALYGSQINIGD</sequence>
<evidence type="ECO:0000256" key="3">
    <source>
        <dbReference type="ARBA" id="ARBA00022692"/>
    </source>
</evidence>
<feature type="compositionally biased region" description="Polar residues" evidence="6">
    <location>
        <begin position="505"/>
        <end position="540"/>
    </location>
</feature>
<evidence type="ECO:0000256" key="1">
    <source>
        <dbReference type="ARBA" id="ARBA00004141"/>
    </source>
</evidence>
<feature type="transmembrane region" description="Helical" evidence="7">
    <location>
        <begin position="663"/>
        <end position="683"/>
    </location>
</feature>
<dbReference type="Proteomes" id="UP000005408">
    <property type="component" value="Unassembled WGS sequence"/>
</dbReference>
<feature type="transmembrane region" description="Helical" evidence="7">
    <location>
        <begin position="375"/>
        <end position="396"/>
    </location>
</feature>
<evidence type="ECO:0000313" key="8">
    <source>
        <dbReference type="EnsemblMetazoa" id="G3744.1:cds"/>
    </source>
</evidence>
<feature type="compositionally biased region" description="Basic and acidic residues" evidence="6">
    <location>
        <begin position="490"/>
        <end position="504"/>
    </location>
</feature>
<keyword evidence="9" id="KW-1185">Reference proteome</keyword>
<reference evidence="8" key="1">
    <citation type="submission" date="2022-08" db="UniProtKB">
        <authorList>
            <consortium name="EnsemblMetazoa"/>
        </authorList>
    </citation>
    <scope>IDENTIFICATION</scope>
    <source>
        <strain evidence="8">05x7-T-G4-1.051#20</strain>
    </source>
</reference>
<feature type="region of interest" description="Disordered" evidence="6">
    <location>
        <begin position="58"/>
        <end position="77"/>
    </location>
</feature>
<comment type="similarity">
    <text evidence="2">Belongs to the ZIP transporter (TC 2.A.5) family.</text>
</comment>
<protein>
    <recommendedName>
        <fullName evidence="10">Zinc transporter ZIP14</fullName>
    </recommendedName>
</protein>
<feature type="transmembrane region" description="Helical" evidence="7">
    <location>
        <begin position="408"/>
        <end position="432"/>
    </location>
</feature>
<dbReference type="PANTHER" id="PTHR12191">
    <property type="entry name" value="SOLUTE CARRIER FAMILY 39"/>
    <property type="match status" value="1"/>
</dbReference>
<feature type="region of interest" description="Disordered" evidence="6">
    <location>
        <begin position="479"/>
        <end position="545"/>
    </location>
</feature>
<feature type="compositionally biased region" description="Basic and acidic residues" evidence="6">
    <location>
        <begin position="33"/>
        <end position="42"/>
    </location>
</feature>
<evidence type="ECO:0000256" key="7">
    <source>
        <dbReference type="SAM" id="Phobius"/>
    </source>
</evidence>
<comment type="subcellular location">
    <subcellularLocation>
        <location evidence="1">Membrane</location>
        <topology evidence="1">Multi-pass membrane protein</topology>
    </subcellularLocation>
</comment>
<organism evidence="8 9">
    <name type="scientific">Magallana gigas</name>
    <name type="common">Pacific oyster</name>
    <name type="synonym">Crassostrea gigas</name>
    <dbReference type="NCBI Taxonomy" id="29159"/>
    <lineage>
        <taxon>Eukaryota</taxon>
        <taxon>Metazoa</taxon>
        <taxon>Spiralia</taxon>
        <taxon>Lophotrochozoa</taxon>
        <taxon>Mollusca</taxon>
        <taxon>Bivalvia</taxon>
        <taxon>Autobranchia</taxon>
        <taxon>Pteriomorphia</taxon>
        <taxon>Ostreida</taxon>
        <taxon>Ostreoidea</taxon>
        <taxon>Ostreidae</taxon>
        <taxon>Magallana</taxon>
    </lineage>
</organism>
<dbReference type="GO" id="GO:0071578">
    <property type="term" value="P:zinc ion import across plasma membrane"/>
    <property type="evidence" value="ECO:0007669"/>
    <property type="project" value="TreeGrafter"/>
</dbReference>
<feature type="transmembrane region" description="Helical" evidence="7">
    <location>
        <begin position="689"/>
        <end position="707"/>
    </location>
</feature>
<dbReference type="InterPro" id="IPR050799">
    <property type="entry name" value="ZIP_Transporter"/>
</dbReference>
<evidence type="ECO:0000256" key="2">
    <source>
        <dbReference type="ARBA" id="ARBA00006939"/>
    </source>
</evidence>
<keyword evidence="4 7" id="KW-1133">Transmembrane helix</keyword>
<dbReference type="GO" id="GO:0005385">
    <property type="term" value="F:zinc ion transmembrane transporter activity"/>
    <property type="evidence" value="ECO:0007669"/>
    <property type="project" value="TreeGrafter"/>
</dbReference>
<accession>A0A8W8MZV0</accession>
<name>A0A8W8MZV0_MAGGI</name>
<dbReference type="PANTHER" id="PTHR12191:SF37">
    <property type="entry name" value="ZINC TRANSPORTER FOI"/>
    <property type="match status" value="1"/>
</dbReference>
<proteinExistence type="inferred from homology"/>
<dbReference type="GO" id="GO:0030003">
    <property type="term" value="P:intracellular monoatomic cation homeostasis"/>
    <property type="evidence" value="ECO:0007669"/>
    <property type="project" value="TreeGrafter"/>
</dbReference>
<dbReference type="GO" id="GO:0140410">
    <property type="term" value="F:monoatomic cation:bicarbonate symporter activity"/>
    <property type="evidence" value="ECO:0007669"/>
    <property type="project" value="TreeGrafter"/>
</dbReference>
<dbReference type="AlphaFoldDB" id="A0A8W8MZV0"/>
<keyword evidence="3 7" id="KW-0812">Transmembrane</keyword>
<evidence type="ECO:0000313" key="9">
    <source>
        <dbReference type="Proteomes" id="UP000005408"/>
    </source>
</evidence>
<dbReference type="InterPro" id="IPR003689">
    <property type="entry name" value="ZIP"/>
</dbReference>
<evidence type="ECO:0000256" key="6">
    <source>
        <dbReference type="SAM" id="MobiDB-lite"/>
    </source>
</evidence>
<keyword evidence="5 7" id="KW-0472">Membrane</keyword>
<evidence type="ECO:0000256" key="4">
    <source>
        <dbReference type="ARBA" id="ARBA00022989"/>
    </source>
</evidence>
<dbReference type="GO" id="GO:0005886">
    <property type="term" value="C:plasma membrane"/>
    <property type="evidence" value="ECO:0007669"/>
    <property type="project" value="TreeGrafter"/>
</dbReference>
<evidence type="ECO:0000256" key="5">
    <source>
        <dbReference type="ARBA" id="ARBA00023136"/>
    </source>
</evidence>